<name>A0A2N5SPI3_9BASI</name>
<organism evidence="2 3">
    <name type="scientific">Puccinia coronata f. sp. avenae</name>
    <dbReference type="NCBI Taxonomy" id="200324"/>
    <lineage>
        <taxon>Eukaryota</taxon>
        <taxon>Fungi</taxon>
        <taxon>Dikarya</taxon>
        <taxon>Basidiomycota</taxon>
        <taxon>Pucciniomycotina</taxon>
        <taxon>Pucciniomycetes</taxon>
        <taxon>Pucciniales</taxon>
        <taxon>Pucciniaceae</taxon>
        <taxon>Puccinia</taxon>
    </lineage>
</organism>
<proteinExistence type="predicted"/>
<accession>A0A2N5SPI3</accession>
<dbReference type="EMBL" id="PGCJ01000903">
    <property type="protein sequence ID" value="PLW15146.1"/>
    <property type="molecule type" value="Genomic_DNA"/>
</dbReference>
<gene>
    <name evidence="2" type="ORF">PCANC_15944</name>
</gene>
<protein>
    <submittedName>
        <fullName evidence="2">Uncharacterized protein</fullName>
    </submittedName>
</protein>
<evidence type="ECO:0000313" key="3">
    <source>
        <dbReference type="Proteomes" id="UP000235388"/>
    </source>
</evidence>
<dbReference type="Proteomes" id="UP000235388">
    <property type="component" value="Unassembled WGS sequence"/>
</dbReference>
<comment type="caution">
    <text evidence="2">The sequence shown here is derived from an EMBL/GenBank/DDBJ whole genome shotgun (WGS) entry which is preliminary data.</text>
</comment>
<evidence type="ECO:0000256" key="1">
    <source>
        <dbReference type="SAM" id="MobiDB-lite"/>
    </source>
</evidence>
<feature type="region of interest" description="Disordered" evidence="1">
    <location>
        <begin position="92"/>
        <end position="117"/>
    </location>
</feature>
<evidence type="ECO:0000313" key="2">
    <source>
        <dbReference type="EMBL" id="PLW15146.1"/>
    </source>
</evidence>
<sequence>MRSEPGFGREPSGAAAILHPEVELTAVFRVADVAAEGGSARGGKPLRRRSHSKLLVVVASLISKRWRRVFITKKSGANTLRLAEPMALVEHDDDEEEGQMAESQTTPVSRPLSDPPPIPIITRPLSPCLVSSSILPTSRQHHLLLDDDDDDDDDDGPVLDDSLILNDYGLINDYLLNDSVLHDSTSSPLSYCSSVMSLSFTHSPRNSFSSDLSFCCRGLDTTTTQYPDPALTIVSHRPSQTILLSSQSCLSLQYN</sequence>
<dbReference type="AlphaFoldDB" id="A0A2N5SPI3"/>
<reference evidence="2 3" key="1">
    <citation type="submission" date="2017-11" db="EMBL/GenBank/DDBJ databases">
        <title>De novo assembly and phasing of dikaryotic genomes from two isolates of Puccinia coronata f. sp. avenae, the causal agent of oat crown rust.</title>
        <authorList>
            <person name="Miller M.E."/>
            <person name="Zhang Y."/>
            <person name="Omidvar V."/>
            <person name="Sperschneider J."/>
            <person name="Schwessinger B."/>
            <person name="Raley C."/>
            <person name="Palmer J.M."/>
            <person name="Garnica D."/>
            <person name="Upadhyaya N."/>
            <person name="Rathjen J."/>
            <person name="Taylor J.M."/>
            <person name="Park R.F."/>
            <person name="Dodds P.N."/>
            <person name="Hirsch C.D."/>
            <person name="Kianian S.F."/>
            <person name="Figueroa M."/>
        </authorList>
    </citation>
    <scope>NUCLEOTIDE SEQUENCE [LARGE SCALE GENOMIC DNA]</scope>
    <source>
        <strain evidence="2">12NC29</strain>
    </source>
</reference>
<keyword evidence="3" id="KW-1185">Reference proteome</keyword>